<dbReference type="EMBL" id="WWBZ02000002">
    <property type="protein sequence ID" value="KAF4312807.1"/>
    <property type="molecule type" value="Genomic_DNA"/>
</dbReference>
<feature type="domain" description="Metallo-beta-lactamase" evidence="1">
    <location>
        <begin position="16"/>
        <end position="207"/>
    </location>
</feature>
<reference evidence="2" key="1">
    <citation type="submission" date="2020-04" db="EMBL/GenBank/DDBJ databases">
        <title>Genome Assembly and Annotation of Botryosphaeria dothidea sdau 11-99, a Latent Pathogen of Apple Fruit Ring Rot in China.</title>
        <authorList>
            <person name="Yu C."/>
            <person name="Diao Y."/>
            <person name="Lu Q."/>
            <person name="Zhao J."/>
            <person name="Cui S."/>
            <person name="Peng C."/>
            <person name="He B."/>
            <person name="Liu H."/>
        </authorList>
    </citation>
    <scope>NUCLEOTIDE SEQUENCE [LARGE SCALE GENOMIC DNA]</scope>
    <source>
        <strain evidence="2">Sdau11-99</strain>
    </source>
</reference>
<dbReference type="AlphaFoldDB" id="A0A8H4NF66"/>
<dbReference type="PANTHER" id="PTHR23131:SF1">
    <property type="entry name" value="DOMAIN PROTEIN, PUTATIVE (AFU_ORTHOLOGUE AFUA_3G00280)-RELATED"/>
    <property type="match status" value="1"/>
</dbReference>
<evidence type="ECO:0000313" key="3">
    <source>
        <dbReference type="Proteomes" id="UP000572817"/>
    </source>
</evidence>
<evidence type="ECO:0000259" key="1">
    <source>
        <dbReference type="SMART" id="SM00849"/>
    </source>
</evidence>
<dbReference type="Proteomes" id="UP000572817">
    <property type="component" value="Unassembled WGS sequence"/>
</dbReference>
<dbReference type="SMART" id="SM00849">
    <property type="entry name" value="Lactamase_B"/>
    <property type="match status" value="1"/>
</dbReference>
<sequence>MPLKTQHHISSVKGLSSVTTLITGPTDSILIDPPFLLQDAESVVDWIRTTAPNTNLAAVFVTHHHPDHYFSANPILEAYPAAKFLAAPYVCAGIEREYDEKVKYWPAIHGAENFSPRAPAKPSPYPFSFFSLDGEPVMLLGPVQGDSVDHTLFWVPSERTVVCGDSVYARSNHVWAEEIETPAIHAAWLSTLDLIESLNPAKVIPGHVEQGWELDAKKDIAHNRKYLQLFKEKIQQALKKPAVQEIYDTFKDAFPAADKNLDFFLGHLSNQFGEGGDVWEENRHHRIAEKRKEELEGWRIPLSDS</sequence>
<accession>A0A8H4NF66</accession>
<dbReference type="OrthoDB" id="536211at2759"/>
<organism evidence="2 3">
    <name type="scientific">Botryosphaeria dothidea</name>
    <dbReference type="NCBI Taxonomy" id="55169"/>
    <lineage>
        <taxon>Eukaryota</taxon>
        <taxon>Fungi</taxon>
        <taxon>Dikarya</taxon>
        <taxon>Ascomycota</taxon>
        <taxon>Pezizomycotina</taxon>
        <taxon>Dothideomycetes</taxon>
        <taxon>Dothideomycetes incertae sedis</taxon>
        <taxon>Botryosphaeriales</taxon>
        <taxon>Botryosphaeriaceae</taxon>
        <taxon>Botryosphaeria</taxon>
    </lineage>
</organism>
<dbReference type="PANTHER" id="PTHR23131">
    <property type="entry name" value="ENDORIBONUCLEASE LACTB2"/>
    <property type="match status" value="1"/>
</dbReference>
<dbReference type="GO" id="GO:0044550">
    <property type="term" value="P:secondary metabolite biosynthetic process"/>
    <property type="evidence" value="ECO:0007669"/>
    <property type="project" value="TreeGrafter"/>
</dbReference>
<name>A0A8H4NF66_9PEZI</name>
<proteinExistence type="predicted"/>
<dbReference type="InterPro" id="IPR001279">
    <property type="entry name" value="Metallo-B-lactamas"/>
</dbReference>
<protein>
    <submittedName>
        <fullName evidence="2">Metallo-beta-lactamase domain protein</fullName>
    </submittedName>
</protein>
<dbReference type="CDD" id="cd07739">
    <property type="entry name" value="metallo-hydrolase-like_MBL-fold"/>
    <property type="match status" value="1"/>
</dbReference>
<gene>
    <name evidence="2" type="ORF">GTA08_BOTSDO11901</name>
</gene>
<dbReference type="Gene3D" id="3.60.15.10">
    <property type="entry name" value="Ribonuclease Z/Hydroxyacylglutathione hydrolase-like"/>
    <property type="match status" value="1"/>
</dbReference>
<evidence type="ECO:0000313" key="2">
    <source>
        <dbReference type="EMBL" id="KAF4312807.1"/>
    </source>
</evidence>
<keyword evidence="3" id="KW-1185">Reference proteome</keyword>
<dbReference type="Pfam" id="PF00753">
    <property type="entry name" value="Lactamase_B"/>
    <property type="match status" value="1"/>
</dbReference>
<dbReference type="InterPro" id="IPR050662">
    <property type="entry name" value="Sec-metab_biosynth-thioest"/>
</dbReference>
<comment type="caution">
    <text evidence="2">The sequence shown here is derived from an EMBL/GenBank/DDBJ whole genome shotgun (WGS) entry which is preliminary data.</text>
</comment>
<dbReference type="SUPFAM" id="SSF56281">
    <property type="entry name" value="Metallo-hydrolase/oxidoreductase"/>
    <property type="match status" value="1"/>
</dbReference>
<dbReference type="InterPro" id="IPR036866">
    <property type="entry name" value="RibonucZ/Hydroxyglut_hydro"/>
</dbReference>